<dbReference type="HOGENOM" id="CLU_004253_10_0_10"/>
<accession>F4KS99</accession>
<dbReference type="PANTHER" id="PTHR46375:SF3">
    <property type="entry name" value="KELCH REPEAT AND BTB DOMAIN-CONTAINING PROTEIN 13"/>
    <property type="match status" value="1"/>
</dbReference>
<reference key="2">
    <citation type="submission" date="2011-04" db="EMBL/GenBank/DDBJ databases">
        <title>Complete sequence of chromosome of Haliscomenobacter hydrossis DSM 1100.</title>
        <authorList>
            <consortium name="US DOE Joint Genome Institute (JGI-PGF)"/>
            <person name="Lucas S."/>
            <person name="Han J."/>
            <person name="Lapidus A."/>
            <person name="Bruce D."/>
            <person name="Goodwin L."/>
            <person name="Pitluck S."/>
            <person name="Peters L."/>
            <person name="Kyrpides N."/>
            <person name="Mavromatis K."/>
            <person name="Ivanova N."/>
            <person name="Ovchinnikova G."/>
            <person name="Pagani I."/>
            <person name="Daligault H."/>
            <person name="Detter J.C."/>
            <person name="Han C."/>
            <person name="Land M."/>
            <person name="Hauser L."/>
            <person name="Markowitz V."/>
            <person name="Cheng J.-F."/>
            <person name="Hugenholtz P."/>
            <person name="Woyke T."/>
            <person name="Wu D."/>
            <person name="Verbarg S."/>
            <person name="Frueling A."/>
            <person name="Brambilla E."/>
            <person name="Klenk H.-P."/>
            <person name="Eisen J.A."/>
        </authorList>
    </citation>
    <scope>NUCLEOTIDE SEQUENCE</scope>
    <source>
        <strain>DSM 1100</strain>
    </source>
</reference>
<organism evidence="4 5">
    <name type="scientific">Haliscomenobacter hydrossis (strain ATCC 27775 / DSM 1100 / LMG 10767 / O)</name>
    <dbReference type="NCBI Taxonomy" id="760192"/>
    <lineage>
        <taxon>Bacteria</taxon>
        <taxon>Pseudomonadati</taxon>
        <taxon>Bacteroidota</taxon>
        <taxon>Saprospiria</taxon>
        <taxon>Saprospirales</taxon>
        <taxon>Haliscomenobacteraceae</taxon>
        <taxon>Haliscomenobacter</taxon>
    </lineage>
</organism>
<keyword evidence="1" id="KW-0880">Kelch repeat</keyword>
<name>F4KS99_HALH1</name>
<dbReference type="eggNOG" id="COG3055">
    <property type="taxonomic scope" value="Bacteria"/>
</dbReference>
<dbReference type="SMART" id="SM00612">
    <property type="entry name" value="Kelch"/>
    <property type="match status" value="4"/>
</dbReference>
<dbReference type="RefSeq" id="WP_013767832.1">
    <property type="nucleotide sequence ID" value="NC_015510.1"/>
</dbReference>
<reference evidence="4 5" key="1">
    <citation type="journal article" date="2011" name="Stand. Genomic Sci.">
        <title>Complete genome sequence of Haliscomenobacter hydrossis type strain (O).</title>
        <authorList>
            <consortium name="US DOE Joint Genome Institute (JGI-PGF)"/>
            <person name="Daligault H."/>
            <person name="Lapidus A."/>
            <person name="Zeytun A."/>
            <person name="Nolan M."/>
            <person name="Lucas S."/>
            <person name="Del Rio T.G."/>
            <person name="Tice H."/>
            <person name="Cheng J.F."/>
            <person name="Tapia R."/>
            <person name="Han C."/>
            <person name="Goodwin L."/>
            <person name="Pitluck S."/>
            <person name="Liolios K."/>
            <person name="Pagani I."/>
            <person name="Ivanova N."/>
            <person name="Huntemann M."/>
            <person name="Mavromatis K."/>
            <person name="Mikhailova N."/>
            <person name="Pati A."/>
            <person name="Chen A."/>
            <person name="Palaniappan K."/>
            <person name="Land M."/>
            <person name="Hauser L."/>
            <person name="Brambilla E.M."/>
            <person name="Rohde M."/>
            <person name="Verbarg S."/>
            <person name="Goker M."/>
            <person name="Bristow J."/>
            <person name="Eisen J.A."/>
            <person name="Markowitz V."/>
            <person name="Hugenholtz P."/>
            <person name="Kyrpides N.C."/>
            <person name="Klenk H.P."/>
            <person name="Woyke T."/>
        </authorList>
    </citation>
    <scope>NUCLEOTIDE SEQUENCE [LARGE SCALE GENOMIC DNA]</scope>
    <source>
        <strain evidence="5">ATCC 27775 / DSM 1100 / LMG 10767 / O</strain>
    </source>
</reference>
<dbReference type="OrthoDB" id="996574at2"/>
<dbReference type="InterPro" id="IPR006652">
    <property type="entry name" value="Kelch_1"/>
</dbReference>
<gene>
    <name evidence="4" type="ordered locus">Halhy_5477</name>
</gene>
<dbReference type="PANTHER" id="PTHR46375">
    <property type="entry name" value="KELCH REPEAT AND BTB DOMAIN-CONTAINING PROTEIN 13-RELATED"/>
    <property type="match status" value="1"/>
</dbReference>
<dbReference type="KEGG" id="hhy:Halhy_5477"/>
<evidence type="ECO:0000313" key="5">
    <source>
        <dbReference type="Proteomes" id="UP000008461"/>
    </source>
</evidence>
<dbReference type="SUPFAM" id="SSF117281">
    <property type="entry name" value="Kelch motif"/>
    <property type="match status" value="1"/>
</dbReference>
<dbReference type="EMBL" id="CP002691">
    <property type="protein sequence ID" value="AEE53302.1"/>
    <property type="molecule type" value="Genomic_DNA"/>
</dbReference>
<dbReference type="InterPro" id="IPR015915">
    <property type="entry name" value="Kelch-typ_b-propeller"/>
</dbReference>
<evidence type="ECO:0000313" key="4">
    <source>
        <dbReference type="EMBL" id="AEE53302.1"/>
    </source>
</evidence>
<sequence length="321" mass="35763">MRNQLLTLLFLGICIALGAQTWQILPTQNECSARHENAMAAIGNRVYLLGGRGMRPVDELNLSTNTWKALETSPLEMNHFQALSYKGEIYVLGAFTGKYPHELPIEHIYIFNPKSNAWRKGPEIPKDRLRGAAGTFIRNNKFYIVCGIQDGHWDGFVGWFDEYDPATNTWRKLPDAPHARDHISVAVVKDKLVVAGGRTSWAKTNQVLQLTLNEVDIYDFKTNTWTTLDASKNIPTPRAGATAIAYKGKVLIIGGESSAHVEAHNEVEAFDVQKNAWEKWPNLQTTRHGTQVVKAKGKLYIGAGSKNRGGGPELNTVEVLR</sequence>
<dbReference type="Gene3D" id="2.120.10.80">
    <property type="entry name" value="Kelch-type beta propeller"/>
    <property type="match status" value="2"/>
</dbReference>
<keyword evidence="5" id="KW-1185">Reference proteome</keyword>
<dbReference type="Pfam" id="PF24981">
    <property type="entry name" value="Beta-prop_ATRN-LZTR1"/>
    <property type="match status" value="1"/>
</dbReference>
<feature type="domain" description="Attractin/MKLN-like beta-propeller" evidence="3">
    <location>
        <begin position="19"/>
        <end position="256"/>
    </location>
</feature>
<evidence type="ECO:0000256" key="2">
    <source>
        <dbReference type="ARBA" id="ARBA00022737"/>
    </source>
</evidence>
<protein>
    <submittedName>
        <fullName evidence="4">Kelch repeat type 1-containing protein</fullName>
    </submittedName>
</protein>
<proteinExistence type="predicted"/>
<dbReference type="Proteomes" id="UP000008461">
    <property type="component" value="Chromosome"/>
</dbReference>
<dbReference type="InterPro" id="IPR052392">
    <property type="entry name" value="Kelch-BTB_domain-containing"/>
</dbReference>
<dbReference type="AlphaFoldDB" id="F4KS99"/>
<dbReference type="STRING" id="760192.Halhy_5477"/>
<evidence type="ECO:0000256" key="1">
    <source>
        <dbReference type="ARBA" id="ARBA00022441"/>
    </source>
</evidence>
<dbReference type="InterPro" id="IPR056737">
    <property type="entry name" value="Beta-prop_ATRN-MKLN-like"/>
</dbReference>
<evidence type="ECO:0000259" key="3">
    <source>
        <dbReference type="Pfam" id="PF24981"/>
    </source>
</evidence>
<keyword evidence="2" id="KW-0677">Repeat</keyword>